<reference evidence="2" key="1">
    <citation type="submission" date="2016-10" db="EMBL/GenBank/DDBJ databases">
        <authorList>
            <person name="de Groot N.N."/>
        </authorList>
    </citation>
    <scope>NUCLEOTIDE SEQUENCE</scope>
</reference>
<dbReference type="GO" id="GO:0004150">
    <property type="term" value="F:dihydroneopterin aldolase activity"/>
    <property type="evidence" value="ECO:0007669"/>
    <property type="project" value="UniProtKB-EC"/>
</dbReference>
<keyword evidence="2" id="KW-0456">Lyase</keyword>
<evidence type="ECO:0000313" key="2">
    <source>
        <dbReference type="EMBL" id="SFV53668.1"/>
    </source>
</evidence>
<gene>
    <name evidence="2" type="ORF">MNB_SV-8-1468</name>
</gene>
<dbReference type="InterPro" id="IPR043133">
    <property type="entry name" value="GTP-CH-I_C/QueF"/>
</dbReference>
<accession>A0A1W1BJH4</accession>
<sequence length="108" mass="12698">MTIHIEALTFDVIIGLLDYERERPQRVIIDLDASYDYSDENFIDYADMVFLIQKELKEKRYKLLEEALLGMKHILYATYPQFKALSLKITKPDILSECSVALSNSWKF</sequence>
<dbReference type="NCBIfam" id="TIGR00526">
    <property type="entry name" value="folB_dom"/>
    <property type="match status" value="1"/>
</dbReference>
<dbReference type="InterPro" id="IPR006157">
    <property type="entry name" value="FolB_dom"/>
</dbReference>
<dbReference type="GO" id="GO:0006760">
    <property type="term" value="P:folic acid-containing compound metabolic process"/>
    <property type="evidence" value="ECO:0007669"/>
    <property type="project" value="InterPro"/>
</dbReference>
<protein>
    <submittedName>
        <fullName evidence="2">Dihydroneopterin aldolase</fullName>
        <ecNumber evidence="2">4.1.2.25</ecNumber>
    </submittedName>
</protein>
<dbReference type="EC" id="4.1.2.25" evidence="2"/>
<dbReference type="AlphaFoldDB" id="A0A1W1BJH4"/>
<dbReference type="Gene3D" id="3.30.1130.10">
    <property type="match status" value="1"/>
</dbReference>
<dbReference type="EMBL" id="FPHD01000022">
    <property type="protein sequence ID" value="SFV53668.1"/>
    <property type="molecule type" value="Genomic_DNA"/>
</dbReference>
<name>A0A1W1BJH4_9ZZZZ</name>
<dbReference type="SUPFAM" id="SSF55620">
    <property type="entry name" value="Tetrahydrobiopterin biosynthesis enzymes-like"/>
    <property type="match status" value="1"/>
</dbReference>
<dbReference type="Pfam" id="PF02152">
    <property type="entry name" value="FolB"/>
    <property type="match status" value="1"/>
</dbReference>
<organism evidence="2">
    <name type="scientific">hydrothermal vent metagenome</name>
    <dbReference type="NCBI Taxonomy" id="652676"/>
    <lineage>
        <taxon>unclassified sequences</taxon>
        <taxon>metagenomes</taxon>
        <taxon>ecological metagenomes</taxon>
    </lineage>
</organism>
<evidence type="ECO:0000259" key="1">
    <source>
        <dbReference type="SMART" id="SM00905"/>
    </source>
</evidence>
<proteinExistence type="predicted"/>
<feature type="domain" description="Dihydroneopterin aldolase/epimerase" evidence="1">
    <location>
        <begin position="3"/>
        <end position="104"/>
    </location>
</feature>
<dbReference type="SMART" id="SM00905">
    <property type="entry name" value="FolB"/>
    <property type="match status" value="1"/>
</dbReference>